<dbReference type="GO" id="GO:0016020">
    <property type="term" value="C:membrane"/>
    <property type="evidence" value="ECO:0007669"/>
    <property type="project" value="UniProtKB-SubCell"/>
</dbReference>
<gene>
    <name evidence="7" type="ORF">HPHI1048_LOCUS12049</name>
</gene>
<feature type="transmembrane region" description="Helical" evidence="6">
    <location>
        <begin position="114"/>
        <end position="136"/>
    </location>
</feature>
<keyword evidence="3 6" id="KW-0812">Transmembrane</keyword>
<dbReference type="PANTHER" id="PTHR11266:SF17">
    <property type="entry name" value="PROTEIN MPV17"/>
    <property type="match status" value="1"/>
</dbReference>
<name>A0A7S0EL82_9CRYP</name>
<evidence type="ECO:0000256" key="5">
    <source>
        <dbReference type="ARBA" id="ARBA00023136"/>
    </source>
</evidence>
<comment type="similarity">
    <text evidence="2 6">Belongs to the peroxisomal membrane protein PXMP2/4 family.</text>
</comment>
<evidence type="ECO:0000256" key="2">
    <source>
        <dbReference type="ARBA" id="ARBA00006824"/>
    </source>
</evidence>
<comment type="subcellular location">
    <subcellularLocation>
        <location evidence="1">Membrane</location>
        <topology evidence="1">Multi-pass membrane protein</topology>
    </subcellularLocation>
</comment>
<organism evidence="7">
    <name type="scientific">Hanusia phi</name>
    <dbReference type="NCBI Taxonomy" id="3032"/>
    <lineage>
        <taxon>Eukaryota</taxon>
        <taxon>Cryptophyceae</taxon>
        <taxon>Pyrenomonadales</taxon>
        <taxon>Geminigeraceae</taxon>
        <taxon>Hanusia</taxon>
    </lineage>
</organism>
<sequence>MCLFALGLVQYDTLGTSSIPLRALIVNSVSDWMKERPLEAKMLSASIMSIAADLAAQNLISVRSKEQKWNWDALSTMRFALWALVCTPIIDSWLTQLDRVFGGGSNMIVVAQKLLLDQIFFGPCFLTLFFTFVGLYDFVTQGKDLKFLNFKKLIIEQVIPTHRNGMMFWLPIHFANFTIVPLGLRVVVINLAGLIFNVMLALRLSVDHPSPPHRAPADLHAQLDSTHEAREELKETIQQEVSQGRLVPSSSGERLLRSIRSIESLPVPPYGGRLRRKQTFMSAEVAAKLPSTFSAPIGLRTGFRCL</sequence>
<feature type="transmembrane region" description="Helical" evidence="6">
    <location>
        <begin position="174"/>
        <end position="202"/>
    </location>
</feature>
<dbReference type="Pfam" id="PF04117">
    <property type="entry name" value="Mpv17_PMP22"/>
    <property type="match status" value="1"/>
</dbReference>
<dbReference type="AlphaFoldDB" id="A0A7S0EL82"/>
<protein>
    <submittedName>
        <fullName evidence="7">Uncharacterized protein</fullName>
    </submittedName>
</protein>
<evidence type="ECO:0000256" key="1">
    <source>
        <dbReference type="ARBA" id="ARBA00004141"/>
    </source>
</evidence>
<evidence type="ECO:0000256" key="6">
    <source>
        <dbReference type="RuleBase" id="RU363053"/>
    </source>
</evidence>
<keyword evidence="4 6" id="KW-1133">Transmembrane helix</keyword>
<keyword evidence="5 6" id="KW-0472">Membrane</keyword>
<reference evidence="7" key="1">
    <citation type="submission" date="2021-01" db="EMBL/GenBank/DDBJ databases">
        <authorList>
            <person name="Corre E."/>
            <person name="Pelletier E."/>
            <person name="Niang G."/>
            <person name="Scheremetjew M."/>
            <person name="Finn R."/>
            <person name="Kale V."/>
            <person name="Holt S."/>
            <person name="Cochrane G."/>
            <person name="Meng A."/>
            <person name="Brown T."/>
            <person name="Cohen L."/>
        </authorList>
    </citation>
    <scope>NUCLEOTIDE SEQUENCE</scope>
    <source>
        <strain evidence="7">CCMP325</strain>
    </source>
</reference>
<evidence type="ECO:0000256" key="4">
    <source>
        <dbReference type="ARBA" id="ARBA00022989"/>
    </source>
</evidence>
<accession>A0A7S0EL82</accession>
<evidence type="ECO:0000256" key="3">
    <source>
        <dbReference type="ARBA" id="ARBA00022692"/>
    </source>
</evidence>
<evidence type="ECO:0000313" key="7">
    <source>
        <dbReference type="EMBL" id="CAD8487008.1"/>
    </source>
</evidence>
<proteinExistence type="inferred from homology"/>
<dbReference type="GO" id="GO:0005737">
    <property type="term" value="C:cytoplasm"/>
    <property type="evidence" value="ECO:0007669"/>
    <property type="project" value="TreeGrafter"/>
</dbReference>
<dbReference type="EMBL" id="HBEO01017715">
    <property type="protein sequence ID" value="CAD8487008.1"/>
    <property type="molecule type" value="Transcribed_RNA"/>
</dbReference>
<dbReference type="PANTHER" id="PTHR11266">
    <property type="entry name" value="PEROXISOMAL MEMBRANE PROTEIN 2, PXMP2 MPV17"/>
    <property type="match status" value="1"/>
</dbReference>
<dbReference type="InterPro" id="IPR007248">
    <property type="entry name" value="Mpv17_PMP22"/>
</dbReference>